<dbReference type="InterPro" id="IPR036390">
    <property type="entry name" value="WH_DNA-bd_sf"/>
</dbReference>
<dbReference type="AlphaFoldDB" id="A0A2T4HT85"/>
<dbReference type="InterPro" id="IPR000835">
    <property type="entry name" value="HTH_MarR-typ"/>
</dbReference>
<dbReference type="InterPro" id="IPR039422">
    <property type="entry name" value="MarR/SlyA-like"/>
</dbReference>
<comment type="caution">
    <text evidence="2">The sequence shown here is derived from an EMBL/GenBank/DDBJ whole genome shotgun (WGS) entry which is preliminary data.</text>
</comment>
<dbReference type="SMART" id="SM00347">
    <property type="entry name" value="HTH_MARR"/>
    <property type="match status" value="1"/>
</dbReference>
<evidence type="ECO:0000259" key="1">
    <source>
        <dbReference type="PROSITE" id="PS50995"/>
    </source>
</evidence>
<evidence type="ECO:0000313" key="3">
    <source>
        <dbReference type="Proteomes" id="UP000241206"/>
    </source>
</evidence>
<dbReference type="InterPro" id="IPR036388">
    <property type="entry name" value="WH-like_DNA-bd_sf"/>
</dbReference>
<protein>
    <submittedName>
        <fullName evidence="2">MarR family transcriptional regulator</fullName>
    </submittedName>
</protein>
<accession>A0A2T4HT85</accession>
<feature type="domain" description="HTH marR-type" evidence="1">
    <location>
        <begin position="1"/>
        <end position="137"/>
    </location>
</feature>
<reference evidence="2 3" key="1">
    <citation type="submission" date="2017-11" db="EMBL/GenBank/DDBJ databases">
        <title>Sphingomonas oleivorans sp. nov., isolated from oil-contaminated soil.</title>
        <authorList>
            <person name="Wang L."/>
            <person name="Chen L."/>
        </authorList>
    </citation>
    <scope>NUCLEOTIDE SEQUENCE [LARGE SCALE GENOMIC DNA]</scope>
    <source>
        <strain evidence="2 3">K101</strain>
    </source>
</reference>
<evidence type="ECO:0000313" key="2">
    <source>
        <dbReference type="EMBL" id="PTD19006.1"/>
    </source>
</evidence>
<sequence length="155" mass="16920">MTVARDAVSAGLRDFYLRTHRLLDGLMKDTGASFARARLLGYIHKEGPVRSTDIAESMAYAPRTVTVAIDALEREGLVRRDQDPADRRAKYISITDAGLAALGAAEPTKQRFVDSLYRALTDEEALQLARLIGKLNDRLEEIQAECAAEQAGSAG</sequence>
<dbReference type="PRINTS" id="PR00598">
    <property type="entry name" value="HTHMARR"/>
</dbReference>
<organism evidence="2 3">
    <name type="scientific">Edaphosphingomonas fennica</name>
    <dbReference type="NCBI Taxonomy" id="114404"/>
    <lineage>
        <taxon>Bacteria</taxon>
        <taxon>Pseudomonadati</taxon>
        <taxon>Pseudomonadota</taxon>
        <taxon>Alphaproteobacteria</taxon>
        <taxon>Sphingomonadales</taxon>
        <taxon>Rhizorhabdaceae</taxon>
        <taxon>Edaphosphingomonas</taxon>
    </lineage>
</organism>
<dbReference type="EMBL" id="PHHF01000058">
    <property type="protein sequence ID" value="PTD19006.1"/>
    <property type="molecule type" value="Genomic_DNA"/>
</dbReference>
<dbReference type="GO" id="GO:0006950">
    <property type="term" value="P:response to stress"/>
    <property type="evidence" value="ECO:0007669"/>
    <property type="project" value="TreeGrafter"/>
</dbReference>
<dbReference type="Proteomes" id="UP000241206">
    <property type="component" value="Unassembled WGS sequence"/>
</dbReference>
<dbReference type="GO" id="GO:0003700">
    <property type="term" value="F:DNA-binding transcription factor activity"/>
    <property type="evidence" value="ECO:0007669"/>
    <property type="project" value="InterPro"/>
</dbReference>
<gene>
    <name evidence="2" type="ORF">CV103_14220</name>
</gene>
<dbReference type="PANTHER" id="PTHR33164">
    <property type="entry name" value="TRANSCRIPTIONAL REGULATOR, MARR FAMILY"/>
    <property type="match status" value="1"/>
</dbReference>
<dbReference type="Pfam" id="PF01047">
    <property type="entry name" value="MarR"/>
    <property type="match status" value="1"/>
</dbReference>
<dbReference type="PANTHER" id="PTHR33164:SF99">
    <property type="entry name" value="MARR FAMILY REGULATORY PROTEIN"/>
    <property type="match status" value="1"/>
</dbReference>
<proteinExistence type="predicted"/>
<dbReference type="RefSeq" id="WP_107395309.1">
    <property type="nucleotide sequence ID" value="NZ_PHHF01000058.1"/>
</dbReference>
<keyword evidence="3" id="KW-1185">Reference proteome</keyword>
<name>A0A2T4HT85_9SPHN</name>
<dbReference type="SUPFAM" id="SSF46785">
    <property type="entry name" value="Winged helix' DNA-binding domain"/>
    <property type="match status" value="1"/>
</dbReference>
<dbReference type="PROSITE" id="PS50995">
    <property type="entry name" value="HTH_MARR_2"/>
    <property type="match status" value="1"/>
</dbReference>
<dbReference type="Gene3D" id="1.10.10.10">
    <property type="entry name" value="Winged helix-like DNA-binding domain superfamily/Winged helix DNA-binding domain"/>
    <property type="match status" value="1"/>
</dbReference>